<comment type="caution">
    <text evidence="1">The sequence shown here is derived from an EMBL/GenBank/DDBJ whole genome shotgun (WGS) entry which is preliminary data.</text>
</comment>
<accession>A0ABV3R8A9</accession>
<evidence type="ECO:0000313" key="2">
    <source>
        <dbReference type="Proteomes" id="UP001556118"/>
    </source>
</evidence>
<gene>
    <name evidence="1" type="ORF">ABUH87_02575</name>
</gene>
<sequence>MMAYWASKSIARGDWLDGLFELAEWCVAGEVHEADHCVRRMNELLMLAPEPEFLEGTRLLRPSQLETLLKAEAHDAAAMAMVGCGTAFMLSRASDGESLATVVLAGGLSEKSGAGASPALALIGALALSLSSAASSTRSMGRAANDQARSALH</sequence>
<dbReference type="Proteomes" id="UP001556118">
    <property type="component" value="Unassembled WGS sequence"/>
</dbReference>
<organism evidence="1 2">
    <name type="scientific">Novosphingobium rhizovicinum</name>
    <dbReference type="NCBI Taxonomy" id="3228928"/>
    <lineage>
        <taxon>Bacteria</taxon>
        <taxon>Pseudomonadati</taxon>
        <taxon>Pseudomonadota</taxon>
        <taxon>Alphaproteobacteria</taxon>
        <taxon>Sphingomonadales</taxon>
        <taxon>Sphingomonadaceae</taxon>
        <taxon>Novosphingobium</taxon>
    </lineage>
</organism>
<protein>
    <submittedName>
        <fullName evidence="1">Uncharacterized protein</fullName>
    </submittedName>
</protein>
<dbReference type="RefSeq" id="WP_367768996.1">
    <property type="nucleotide sequence ID" value="NZ_JBFNXR010000017.1"/>
</dbReference>
<dbReference type="EMBL" id="JBFNXR010000017">
    <property type="protein sequence ID" value="MEW9854067.1"/>
    <property type="molecule type" value="Genomic_DNA"/>
</dbReference>
<reference evidence="1 2" key="1">
    <citation type="submission" date="2024-06" db="EMBL/GenBank/DDBJ databases">
        <title>Novosphingobium rhizovicinus M1R2S20.</title>
        <authorList>
            <person name="Sun J.-Q."/>
        </authorList>
    </citation>
    <scope>NUCLEOTIDE SEQUENCE [LARGE SCALE GENOMIC DNA]</scope>
    <source>
        <strain evidence="1 2">M1R2S20</strain>
    </source>
</reference>
<evidence type="ECO:0000313" key="1">
    <source>
        <dbReference type="EMBL" id="MEW9854067.1"/>
    </source>
</evidence>
<keyword evidence="2" id="KW-1185">Reference proteome</keyword>
<name>A0ABV3R8A9_9SPHN</name>
<proteinExistence type="predicted"/>